<proteinExistence type="predicted"/>
<dbReference type="EMBL" id="CP102774">
    <property type="protein sequence ID" value="UZF88623.1"/>
    <property type="molecule type" value="Genomic_DNA"/>
</dbReference>
<protein>
    <submittedName>
        <fullName evidence="1">Uncharacterized protein</fullName>
    </submittedName>
</protein>
<organism evidence="1">
    <name type="scientific">Bosea sp. NBC_00436</name>
    <dbReference type="NCBI Taxonomy" id="2969620"/>
    <lineage>
        <taxon>Bacteria</taxon>
        <taxon>Pseudomonadati</taxon>
        <taxon>Pseudomonadota</taxon>
        <taxon>Alphaproteobacteria</taxon>
        <taxon>Hyphomicrobiales</taxon>
        <taxon>Boseaceae</taxon>
        <taxon>Bosea</taxon>
    </lineage>
</organism>
<accession>A0A9E7ZNV8</accession>
<name>A0A9E7ZNV8_9HYPH</name>
<reference evidence="1" key="1">
    <citation type="submission" date="2022-08" db="EMBL/GenBank/DDBJ databases">
        <title>Complete Genome Sequences of 2 Bosea sp. soil isolates.</title>
        <authorList>
            <person name="Alvarez Arevalo M."/>
            <person name="Sterndorff E.B."/>
            <person name="Faurdal D."/>
            <person name="Joergensen T.S."/>
            <person name="Weber T."/>
        </authorList>
    </citation>
    <scope>NUCLEOTIDE SEQUENCE</scope>
    <source>
        <strain evidence="1">NBC_00436</strain>
    </source>
</reference>
<evidence type="ECO:0000313" key="1">
    <source>
        <dbReference type="EMBL" id="UZF88623.1"/>
    </source>
</evidence>
<dbReference type="AlphaFoldDB" id="A0A9E7ZNV8"/>
<sequence length="207" mass="22815">MSAREAAGDEGTCDRIDVGSDLYWVRLFTVDAIRREGECLRNCLAYEAVYLDGFSDIENPLRCGLWSLRRRTDGVSIALAETYFGEVLQFAGPHNEIPAPSRWPALRQLIAFFEARGAMLDVGPIDALIDSEGAVHRADKAPTHLHLEWKAGKDAEAERQRRFDADWAAAQREVDIVRGVDVGTGIVSMTGVAFFNTMVGNPTTTPS</sequence>
<gene>
    <name evidence="1" type="ORF">NWE54_07485</name>
</gene>